<feature type="transmembrane region" description="Helical" evidence="1">
    <location>
        <begin position="179"/>
        <end position="199"/>
    </location>
</feature>
<dbReference type="AlphaFoldDB" id="A0ABD2KAY8"/>
<comment type="caution">
    <text evidence="2">The sequence shown here is derived from an EMBL/GenBank/DDBJ whole genome shotgun (WGS) entry which is preliminary data.</text>
</comment>
<sequence>MFPRVFGFAVHEFSIHSDQLRARISTFCFPGFGTFFAYPGFTDFGTFFAYPGFTDFGTFFAYPGFTDFGTFFAYPGFTDFGTFFAYPGFTDFGTFFAYPGFPGFGTFFAYPGFTDFGTFFAYPGFTDFGTFFAYPGFTDFGTFFAYPGFPGFGTFFAYPGFTDFGPFFAFPFYSFSFPFSWYVVTVLLVGCGTILWLFWDHVKKGRRTPKKEIFISADCWLEVFNLLPTSQLGLGIALISGRFDRRVDEHFKTRKWIFGNELFIQKKKRLFGFGSKKMEIINANWKRLPIPQNPLPNKVIGFKRITIVYFDHNVLTFVRRLHRFFASSATYFGILSENVGISEFVLSTIWPIFGDSIHLLYMSNFTFGQMRKLVPSILNDCPSLRIFNPIGGDILPEFPPDDSANATNGQAVVKWLLTPRPGGVPKVLKYTKHTSANAWPSIIEQFKAAFSIASSRAGFTVFFKIPPFSSIDFVVPSLLTNALTGEQLALLQYDGEDFMLTRCPIAQDEREQKWNELLMDDEWNKIYISIGKDGIDNDLLDASSPGPSGQQQK</sequence>
<protein>
    <submittedName>
        <fullName evidence="2">Uncharacterized protein</fullName>
    </submittedName>
</protein>
<keyword evidence="1" id="KW-0472">Membrane</keyword>
<name>A0ABD2KAY8_9BILA</name>
<keyword evidence="1" id="KW-1133">Transmembrane helix</keyword>
<keyword evidence="3" id="KW-1185">Reference proteome</keyword>
<dbReference type="EMBL" id="JBICBT010000802">
    <property type="protein sequence ID" value="KAL3099850.1"/>
    <property type="molecule type" value="Genomic_DNA"/>
</dbReference>
<gene>
    <name evidence="2" type="ORF">niasHT_022268</name>
</gene>
<keyword evidence="1" id="KW-0812">Transmembrane</keyword>
<accession>A0ABD2KAY8</accession>
<reference evidence="2 3" key="1">
    <citation type="submission" date="2024-10" db="EMBL/GenBank/DDBJ databases">
        <authorList>
            <person name="Kim D."/>
        </authorList>
    </citation>
    <scope>NUCLEOTIDE SEQUENCE [LARGE SCALE GENOMIC DNA]</scope>
    <source>
        <strain evidence="2">BH-2024</strain>
    </source>
</reference>
<evidence type="ECO:0000313" key="2">
    <source>
        <dbReference type="EMBL" id="KAL3099850.1"/>
    </source>
</evidence>
<organism evidence="2 3">
    <name type="scientific">Heterodera trifolii</name>
    <dbReference type="NCBI Taxonomy" id="157864"/>
    <lineage>
        <taxon>Eukaryota</taxon>
        <taxon>Metazoa</taxon>
        <taxon>Ecdysozoa</taxon>
        <taxon>Nematoda</taxon>
        <taxon>Chromadorea</taxon>
        <taxon>Rhabditida</taxon>
        <taxon>Tylenchina</taxon>
        <taxon>Tylenchomorpha</taxon>
        <taxon>Tylenchoidea</taxon>
        <taxon>Heteroderidae</taxon>
        <taxon>Heteroderinae</taxon>
        <taxon>Heterodera</taxon>
    </lineage>
</organism>
<dbReference type="Proteomes" id="UP001620626">
    <property type="component" value="Unassembled WGS sequence"/>
</dbReference>
<evidence type="ECO:0000256" key="1">
    <source>
        <dbReference type="SAM" id="Phobius"/>
    </source>
</evidence>
<proteinExistence type="predicted"/>
<evidence type="ECO:0000313" key="3">
    <source>
        <dbReference type="Proteomes" id="UP001620626"/>
    </source>
</evidence>